<sequence length="156" mass="16910">MQARGRKAVETVGDTSIDLLSQLCMHWRQTKEWKVGTMDDGGGSTVWWAYVVSVLQGRGSVVSRVEGGGCRHATGNGMGVLQGAEKTTCTLTPMDFFPTHPGLSHHGCCIVSRVSPRDSTTQGIVVHILTKLRGSFAYGKEEGNQAKKLLNINRSH</sequence>
<dbReference type="Proteomes" id="UP000807469">
    <property type="component" value="Unassembled WGS sequence"/>
</dbReference>
<organism evidence="1 2">
    <name type="scientific">Pholiota conissans</name>
    <dbReference type="NCBI Taxonomy" id="109636"/>
    <lineage>
        <taxon>Eukaryota</taxon>
        <taxon>Fungi</taxon>
        <taxon>Dikarya</taxon>
        <taxon>Basidiomycota</taxon>
        <taxon>Agaricomycotina</taxon>
        <taxon>Agaricomycetes</taxon>
        <taxon>Agaricomycetidae</taxon>
        <taxon>Agaricales</taxon>
        <taxon>Agaricineae</taxon>
        <taxon>Strophariaceae</taxon>
        <taxon>Pholiota</taxon>
    </lineage>
</organism>
<evidence type="ECO:0000313" key="2">
    <source>
        <dbReference type="Proteomes" id="UP000807469"/>
    </source>
</evidence>
<comment type="caution">
    <text evidence="1">The sequence shown here is derived from an EMBL/GenBank/DDBJ whole genome shotgun (WGS) entry which is preliminary data.</text>
</comment>
<protein>
    <submittedName>
        <fullName evidence="1">Uncharacterized protein</fullName>
    </submittedName>
</protein>
<keyword evidence="2" id="KW-1185">Reference proteome</keyword>
<dbReference type="AlphaFoldDB" id="A0A9P5YMS4"/>
<accession>A0A9P5YMS4</accession>
<name>A0A9P5YMS4_9AGAR</name>
<dbReference type="EMBL" id="MU155885">
    <property type="protein sequence ID" value="KAF9470671.1"/>
    <property type="molecule type" value="Genomic_DNA"/>
</dbReference>
<gene>
    <name evidence="1" type="ORF">BDN70DRAFT_901929</name>
</gene>
<reference evidence="1" key="1">
    <citation type="submission" date="2020-11" db="EMBL/GenBank/DDBJ databases">
        <authorList>
            <consortium name="DOE Joint Genome Institute"/>
            <person name="Ahrendt S."/>
            <person name="Riley R."/>
            <person name="Andreopoulos W."/>
            <person name="Labutti K."/>
            <person name="Pangilinan J."/>
            <person name="Ruiz-Duenas F.J."/>
            <person name="Barrasa J.M."/>
            <person name="Sanchez-Garcia M."/>
            <person name="Camarero S."/>
            <person name="Miyauchi S."/>
            <person name="Serrano A."/>
            <person name="Linde D."/>
            <person name="Babiker R."/>
            <person name="Drula E."/>
            <person name="Ayuso-Fernandez I."/>
            <person name="Pacheco R."/>
            <person name="Padilla G."/>
            <person name="Ferreira P."/>
            <person name="Barriuso J."/>
            <person name="Kellner H."/>
            <person name="Castanera R."/>
            <person name="Alfaro M."/>
            <person name="Ramirez L."/>
            <person name="Pisabarro A.G."/>
            <person name="Kuo A."/>
            <person name="Tritt A."/>
            <person name="Lipzen A."/>
            <person name="He G."/>
            <person name="Yan M."/>
            <person name="Ng V."/>
            <person name="Cullen D."/>
            <person name="Martin F."/>
            <person name="Rosso M.-N."/>
            <person name="Henrissat B."/>
            <person name="Hibbett D."/>
            <person name="Martinez A.T."/>
            <person name="Grigoriev I.V."/>
        </authorList>
    </citation>
    <scope>NUCLEOTIDE SEQUENCE</scope>
    <source>
        <strain evidence="1">CIRM-BRFM 674</strain>
    </source>
</reference>
<evidence type="ECO:0000313" key="1">
    <source>
        <dbReference type="EMBL" id="KAF9470671.1"/>
    </source>
</evidence>
<proteinExistence type="predicted"/>